<sequence length="77" mass="8510">MARAHLTSPGMCRSSRPHGKGRQRPAGLGSCQHHHSAMGSENTATYRGKKTTFVGQRQRTVCAPEKKNQRADGSYNW</sequence>
<feature type="region of interest" description="Disordered" evidence="1">
    <location>
        <begin position="1"/>
        <end position="48"/>
    </location>
</feature>
<accession>A0A2T7NTG8</accession>
<name>A0A2T7NTG8_POMCA</name>
<comment type="caution">
    <text evidence="2">The sequence shown here is derived from an EMBL/GenBank/DDBJ whole genome shotgun (WGS) entry which is preliminary data.</text>
</comment>
<reference evidence="2 3" key="1">
    <citation type="submission" date="2018-04" db="EMBL/GenBank/DDBJ databases">
        <title>The genome of golden apple snail Pomacea canaliculata provides insight into stress tolerance and invasive adaptation.</title>
        <authorList>
            <person name="Liu C."/>
            <person name="Liu B."/>
            <person name="Ren Y."/>
            <person name="Zhang Y."/>
            <person name="Wang H."/>
            <person name="Li S."/>
            <person name="Jiang F."/>
            <person name="Yin L."/>
            <person name="Zhang G."/>
            <person name="Qian W."/>
            <person name="Fan W."/>
        </authorList>
    </citation>
    <scope>NUCLEOTIDE SEQUENCE [LARGE SCALE GENOMIC DNA]</scope>
    <source>
        <strain evidence="2">SZHN2017</strain>
        <tissue evidence="2">Muscle</tissue>
    </source>
</reference>
<keyword evidence="3" id="KW-1185">Reference proteome</keyword>
<proteinExistence type="predicted"/>
<evidence type="ECO:0000313" key="2">
    <source>
        <dbReference type="EMBL" id="PVD24436.1"/>
    </source>
</evidence>
<gene>
    <name evidence="2" type="ORF">C0Q70_14919</name>
</gene>
<dbReference type="Proteomes" id="UP000245119">
    <property type="component" value="Linkage Group LG9"/>
</dbReference>
<evidence type="ECO:0000313" key="3">
    <source>
        <dbReference type="Proteomes" id="UP000245119"/>
    </source>
</evidence>
<evidence type="ECO:0000256" key="1">
    <source>
        <dbReference type="SAM" id="MobiDB-lite"/>
    </source>
</evidence>
<organism evidence="2 3">
    <name type="scientific">Pomacea canaliculata</name>
    <name type="common">Golden apple snail</name>
    <dbReference type="NCBI Taxonomy" id="400727"/>
    <lineage>
        <taxon>Eukaryota</taxon>
        <taxon>Metazoa</taxon>
        <taxon>Spiralia</taxon>
        <taxon>Lophotrochozoa</taxon>
        <taxon>Mollusca</taxon>
        <taxon>Gastropoda</taxon>
        <taxon>Caenogastropoda</taxon>
        <taxon>Architaenioglossa</taxon>
        <taxon>Ampullarioidea</taxon>
        <taxon>Ampullariidae</taxon>
        <taxon>Pomacea</taxon>
    </lineage>
</organism>
<protein>
    <submittedName>
        <fullName evidence="2">Uncharacterized protein</fullName>
    </submittedName>
</protein>
<dbReference type="AlphaFoldDB" id="A0A2T7NTG8"/>
<dbReference type="EMBL" id="PZQS01000009">
    <property type="protein sequence ID" value="PVD24436.1"/>
    <property type="molecule type" value="Genomic_DNA"/>
</dbReference>